<evidence type="ECO:0000256" key="5">
    <source>
        <dbReference type="ARBA" id="ARBA00022840"/>
    </source>
</evidence>
<evidence type="ECO:0000256" key="2">
    <source>
        <dbReference type="ARBA" id="ARBA00005378"/>
    </source>
</evidence>
<evidence type="ECO:0000259" key="9">
    <source>
        <dbReference type="SMART" id="SM00382"/>
    </source>
</evidence>
<dbReference type="InterPro" id="IPR047854">
    <property type="entry name" value="RFC_lid"/>
</dbReference>
<keyword evidence="4" id="KW-0547">Nucleotide-binding</keyword>
<dbReference type="GO" id="GO:0005524">
    <property type="term" value="F:ATP binding"/>
    <property type="evidence" value="ECO:0007669"/>
    <property type="project" value="UniProtKB-KW"/>
</dbReference>
<comment type="subcellular location">
    <subcellularLocation>
        <location evidence="1">Nucleus</location>
    </subcellularLocation>
</comment>
<dbReference type="FunFam" id="3.40.50.300:FF:000107">
    <property type="entry name" value="Replication factor C subunit 4"/>
    <property type="match status" value="1"/>
</dbReference>
<dbReference type="GO" id="GO:0003689">
    <property type="term" value="F:DNA clamp loader activity"/>
    <property type="evidence" value="ECO:0007669"/>
    <property type="project" value="TreeGrafter"/>
</dbReference>
<dbReference type="NCBIfam" id="NF001679">
    <property type="entry name" value="PRK00440.1"/>
    <property type="match status" value="1"/>
</dbReference>
<dbReference type="GO" id="GO:0006281">
    <property type="term" value="P:DNA repair"/>
    <property type="evidence" value="ECO:0007669"/>
    <property type="project" value="TreeGrafter"/>
</dbReference>
<gene>
    <name evidence="10" type="ORF">BJ684DRAFT_21672</name>
</gene>
<proteinExistence type="inferred from homology"/>
<reference evidence="11" key="1">
    <citation type="journal article" date="2018" name="Nat. Microbiol.">
        <title>Leveraging single-cell genomics to expand the fungal tree of life.</title>
        <authorList>
            <person name="Ahrendt S.R."/>
            <person name="Quandt C.A."/>
            <person name="Ciobanu D."/>
            <person name="Clum A."/>
            <person name="Salamov A."/>
            <person name="Andreopoulos B."/>
            <person name="Cheng J.F."/>
            <person name="Woyke T."/>
            <person name="Pelin A."/>
            <person name="Henrissat B."/>
            <person name="Reynolds N.K."/>
            <person name="Benny G.L."/>
            <person name="Smith M.E."/>
            <person name="James T.Y."/>
            <person name="Grigoriev I.V."/>
        </authorList>
    </citation>
    <scope>NUCLEOTIDE SEQUENCE [LARGE SCALE GENOMIC DNA]</scope>
</reference>
<organism evidence="10 11">
    <name type="scientific">Piptocephalis cylindrospora</name>
    <dbReference type="NCBI Taxonomy" id="1907219"/>
    <lineage>
        <taxon>Eukaryota</taxon>
        <taxon>Fungi</taxon>
        <taxon>Fungi incertae sedis</taxon>
        <taxon>Zoopagomycota</taxon>
        <taxon>Zoopagomycotina</taxon>
        <taxon>Zoopagomycetes</taxon>
        <taxon>Zoopagales</taxon>
        <taxon>Piptocephalidaceae</taxon>
        <taxon>Piptocephalis</taxon>
    </lineage>
</organism>
<dbReference type="GO" id="GO:0016887">
    <property type="term" value="F:ATP hydrolysis activity"/>
    <property type="evidence" value="ECO:0007669"/>
    <property type="project" value="InterPro"/>
</dbReference>
<dbReference type="InterPro" id="IPR003959">
    <property type="entry name" value="ATPase_AAA_core"/>
</dbReference>
<evidence type="ECO:0000256" key="4">
    <source>
        <dbReference type="ARBA" id="ARBA00022741"/>
    </source>
</evidence>
<dbReference type="PANTHER" id="PTHR11669">
    <property type="entry name" value="REPLICATION FACTOR C / DNA POLYMERASE III GAMMA-TAU SUBUNIT"/>
    <property type="match status" value="1"/>
</dbReference>
<feature type="region of interest" description="Disordered" evidence="8">
    <location>
        <begin position="1"/>
        <end position="31"/>
    </location>
</feature>
<accession>A0A4P9XZD9</accession>
<dbReference type="Gene3D" id="1.10.8.60">
    <property type="match status" value="1"/>
</dbReference>
<dbReference type="Pfam" id="PF08542">
    <property type="entry name" value="Rep_fac_C"/>
    <property type="match status" value="1"/>
</dbReference>
<dbReference type="GO" id="GO:0031389">
    <property type="term" value="C:Rad17 RFC-like complex"/>
    <property type="evidence" value="ECO:0007669"/>
    <property type="project" value="TreeGrafter"/>
</dbReference>
<dbReference type="InterPro" id="IPR013748">
    <property type="entry name" value="Rep_factorC_C"/>
</dbReference>
<feature type="domain" description="AAA+ ATPase" evidence="9">
    <location>
        <begin position="58"/>
        <end position="190"/>
    </location>
</feature>
<dbReference type="GO" id="GO:0031390">
    <property type="term" value="C:Ctf18 RFC-like complex"/>
    <property type="evidence" value="ECO:0007669"/>
    <property type="project" value="TreeGrafter"/>
</dbReference>
<sequence>MSSQTEGKPASTATASSAHTKSSPDTPWIEKYRPEKLSEIVGNEETVRRLQVFAQQGNMPNLLLSGSPGIGKTTSILALAKEMLGGVYKDAVLELNASDERGIDVVRNRIKMFAQKKVTLPPGRHKIIILDEADSMTMGAQQALRRTMEIYSSTTRFALACNLSTKIIEPIQSRCAMLRYQKLTDDQLLRRLVEICKAEGVDYEGDGMDALLFTAEGDLRSAVNALQSTYYGFGLISASNVLRVCDQPHPLVVRSMMEACVVPDLDGALQELKGLWRLGYSSIDLISTIFKVVKGLDKMDEALQLKFIREVGFTHMRILEGVGSYTQLSGLLARLCRLSLPEKVLPKDP</sequence>
<dbReference type="GO" id="GO:0006271">
    <property type="term" value="P:DNA strand elongation involved in DNA replication"/>
    <property type="evidence" value="ECO:0007669"/>
    <property type="project" value="UniProtKB-ARBA"/>
</dbReference>
<dbReference type="Gene3D" id="1.20.272.10">
    <property type="match status" value="1"/>
</dbReference>
<keyword evidence="11" id="KW-1185">Reference proteome</keyword>
<evidence type="ECO:0000256" key="7">
    <source>
        <dbReference type="ARBA" id="ARBA00070186"/>
    </source>
</evidence>
<feature type="compositionally biased region" description="Low complexity" evidence="8">
    <location>
        <begin position="10"/>
        <end position="23"/>
    </location>
</feature>
<dbReference type="CDD" id="cd18140">
    <property type="entry name" value="HLD_clamp_RFC"/>
    <property type="match status" value="1"/>
</dbReference>
<dbReference type="SMART" id="SM00382">
    <property type="entry name" value="AAA"/>
    <property type="match status" value="1"/>
</dbReference>
<evidence type="ECO:0000256" key="6">
    <source>
        <dbReference type="ARBA" id="ARBA00023242"/>
    </source>
</evidence>
<dbReference type="FunFam" id="1.10.8.60:FF:000012">
    <property type="entry name" value="Replication factor C subunit 4"/>
    <property type="match status" value="1"/>
</dbReference>
<keyword evidence="6" id="KW-0539">Nucleus</keyword>
<dbReference type="Gene3D" id="3.40.50.300">
    <property type="entry name" value="P-loop containing nucleotide triphosphate hydrolases"/>
    <property type="match status" value="1"/>
</dbReference>
<dbReference type="AlphaFoldDB" id="A0A4P9XZD9"/>
<dbReference type="FunFam" id="1.20.272.10:FF:000015">
    <property type="entry name" value="Replication factor C subunit 4"/>
    <property type="match status" value="1"/>
</dbReference>
<evidence type="ECO:0000256" key="3">
    <source>
        <dbReference type="ARBA" id="ARBA00022705"/>
    </source>
</evidence>
<keyword evidence="10" id="KW-0378">Hydrolase</keyword>
<protein>
    <recommendedName>
        <fullName evidence="7">Replication factor C subunit 4</fullName>
    </recommendedName>
</protein>
<dbReference type="GO" id="GO:0031391">
    <property type="term" value="C:Elg1 RFC-like complex"/>
    <property type="evidence" value="ECO:0007669"/>
    <property type="project" value="TreeGrafter"/>
</dbReference>
<dbReference type="InterPro" id="IPR003593">
    <property type="entry name" value="AAA+_ATPase"/>
</dbReference>
<dbReference type="InterPro" id="IPR050238">
    <property type="entry name" value="DNA_Rep/Repair_Clamp_Loader"/>
</dbReference>
<evidence type="ECO:0000256" key="8">
    <source>
        <dbReference type="SAM" id="MobiDB-lite"/>
    </source>
</evidence>
<dbReference type="PANTHER" id="PTHR11669:SF5">
    <property type="entry name" value="REPLICATION FACTOR C SUBUNIT 2"/>
    <property type="match status" value="1"/>
</dbReference>
<evidence type="ECO:0000313" key="11">
    <source>
        <dbReference type="Proteomes" id="UP000267251"/>
    </source>
</evidence>
<dbReference type="EMBL" id="KZ988680">
    <property type="protein sequence ID" value="RKP11744.1"/>
    <property type="molecule type" value="Genomic_DNA"/>
</dbReference>
<dbReference type="SUPFAM" id="SSF52540">
    <property type="entry name" value="P-loop containing nucleoside triphosphate hydrolases"/>
    <property type="match status" value="1"/>
</dbReference>
<comment type="similarity">
    <text evidence="2">Belongs to the activator 1 small subunits family.</text>
</comment>
<dbReference type="OrthoDB" id="4199794at2759"/>
<dbReference type="GO" id="GO:0003677">
    <property type="term" value="F:DNA binding"/>
    <property type="evidence" value="ECO:0007669"/>
    <property type="project" value="InterPro"/>
</dbReference>
<dbReference type="InterPro" id="IPR027417">
    <property type="entry name" value="P-loop_NTPase"/>
</dbReference>
<keyword evidence="3" id="KW-0235">DNA replication</keyword>
<dbReference type="Proteomes" id="UP000267251">
    <property type="component" value="Unassembled WGS sequence"/>
</dbReference>
<keyword evidence="5" id="KW-0067">ATP-binding</keyword>
<name>A0A4P9XZD9_9FUNG</name>
<dbReference type="CDD" id="cd00009">
    <property type="entry name" value="AAA"/>
    <property type="match status" value="1"/>
</dbReference>
<dbReference type="Pfam" id="PF00004">
    <property type="entry name" value="AAA"/>
    <property type="match status" value="1"/>
</dbReference>
<dbReference type="InterPro" id="IPR008921">
    <property type="entry name" value="DNA_pol3_clamp-load_cplx_C"/>
</dbReference>
<dbReference type="GO" id="GO:0005663">
    <property type="term" value="C:DNA replication factor C complex"/>
    <property type="evidence" value="ECO:0007669"/>
    <property type="project" value="TreeGrafter"/>
</dbReference>
<dbReference type="SUPFAM" id="SSF48019">
    <property type="entry name" value="post-AAA+ oligomerization domain-like"/>
    <property type="match status" value="1"/>
</dbReference>
<evidence type="ECO:0000313" key="10">
    <source>
        <dbReference type="EMBL" id="RKP11744.1"/>
    </source>
</evidence>
<evidence type="ECO:0000256" key="1">
    <source>
        <dbReference type="ARBA" id="ARBA00004123"/>
    </source>
</evidence>